<organism evidence="1 2">
    <name type="scientific">Nitrosopumilus ureiphilus</name>
    <dbReference type="NCBI Taxonomy" id="1470067"/>
    <lineage>
        <taxon>Archaea</taxon>
        <taxon>Nitrososphaerota</taxon>
        <taxon>Nitrososphaeria</taxon>
        <taxon>Nitrosopumilales</taxon>
        <taxon>Nitrosopumilaceae</taxon>
        <taxon>Nitrosopumilus</taxon>
    </lineage>
</organism>
<keyword evidence="2" id="KW-1185">Reference proteome</keyword>
<dbReference type="RefSeq" id="WP_179372970.1">
    <property type="nucleotide sequence ID" value="NZ_CP026995.1"/>
</dbReference>
<gene>
    <name evidence="1" type="ORF">C5F50_07890</name>
</gene>
<dbReference type="Proteomes" id="UP000509478">
    <property type="component" value="Chromosome"/>
</dbReference>
<dbReference type="OrthoDB" id="2473at2157"/>
<proteinExistence type="predicted"/>
<dbReference type="EMBL" id="CP026995">
    <property type="protein sequence ID" value="QLH06994.1"/>
    <property type="molecule type" value="Genomic_DNA"/>
</dbReference>
<reference evidence="1 2" key="1">
    <citation type="submission" date="2018-02" db="EMBL/GenBank/DDBJ databases">
        <title>Complete genome of Nitrosopumilus ureaphilus PS0.</title>
        <authorList>
            <person name="Qin W."/>
            <person name="Zheng Y."/>
            <person name="Stahl D.A."/>
        </authorList>
    </citation>
    <scope>NUCLEOTIDE SEQUENCE [LARGE SCALE GENOMIC DNA]</scope>
    <source>
        <strain evidence="1 2">PS0</strain>
    </source>
</reference>
<dbReference type="KEGG" id="nue:C5F50_07890"/>
<accession>A0A7D5M4G9</accession>
<dbReference type="GeneID" id="56068008"/>
<evidence type="ECO:0000313" key="2">
    <source>
        <dbReference type="Proteomes" id="UP000509478"/>
    </source>
</evidence>
<dbReference type="AlphaFoldDB" id="A0A7D5M4G9"/>
<evidence type="ECO:0000313" key="1">
    <source>
        <dbReference type="EMBL" id="QLH06994.1"/>
    </source>
</evidence>
<sequence>MILANNDYDVKTIVIRKNLEEEEAMNIVEQKKTDPFKSLLSRPKKEDIHLDSLKLYYESSLIVSGKYSANYFRKAIHTIDVDSNVHGVVMDDAVFPVRSKSGLEKAFVGKKGKNKVDLNLEEHVFVEEEDELTFDHHGLEVELPFKIDSKTIENYPTKILEDSSSIVKKPEFSYDSAIDKLQIHLKKPMDADVRDLKDEFVLHDITEVYIPIFEARLSGPKKKVEIIRIDAVRKKIL</sequence>
<protein>
    <submittedName>
        <fullName evidence="1">Uncharacterized protein</fullName>
    </submittedName>
</protein>
<name>A0A7D5M4G9_9ARCH</name>